<sequence>MEPPTPSPDPETTTRRYVTGRAEPADGYGRYLELLHGNFTALPDERRGPFLRSMRDDARQVSDAELEFMLQPGRMVDWRTRLTAAWLIGFDRRTRFRAMLGGLLLASELVYAGQGYCFALSRFGQPEDATILAAYLDRYLPQTDRHYNQPDAMGGLLHLDYQLGTTEAARFLGPDGLWSRSAFARQDPVSRADRMALLCDIAEWIMTTD</sequence>
<accession>A0A927MGM6</accession>
<organism evidence="2 3">
    <name type="scientific">Plantactinospora soyae</name>
    <dbReference type="NCBI Taxonomy" id="1544732"/>
    <lineage>
        <taxon>Bacteria</taxon>
        <taxon>Bacillati</taxon>
        <taxon>Actinomycetota</taxon>
        <taxon>Actinomycetes</taxon>
        <taxon>Micromonosporales</taxon>
        <taxon>Micromonosporaceae</taxon>
        <taxon>Plantactinospora</taxon>
    </lineage>
</organism>
<dbReference type="Proteomes" id="UP000649753">
    <property type="component" value="Unassembled WGS sequence"/>
</dbReference>
<dbReference type="InterPro" id="IPR046042">
    <property type="entry name" value="DUF6000"/>
</dbReference>
<feature type="region of interest" description="Disordered" evidence="1">
    <location>
        <begin position="1"/>
        <end position="20"/>
    </location>
</feature>
<evidence type="ECO:0000313" key="3">
    <source>
        <dbReference type="Proteomes" id="UP000649753"/>
    </source>
</evidence>
<evidence type="ECO:0000256" key="1">
    <source>
        <dbReference type="SAM" id="MobiDB-lite"/>
    </source>
</evidence>
<dbReference type="RefSeq" id="WP_192771596.1">
    <property type="nucleotide sequence ID" value="NZ_JADBEB010000001.1"/>
</dbReference>
<comment type="caution">
    <text evidence="2">The sequence shown here is derived from an EMBL/GenBank/DDBJ whole genome shotgun (WGS) entry which is preliminary data.</text>
</comment>
<proteinExistence type="predicted"/>
<gene>
    <name evidence="2" type="ORF">H4W31_008379</name>
</gene>
<dbReference type="Pfam" id="PF19463">
    <property type="entry name" value="DUF6000"/>
    <property type="match status" value="1"/>
</dbReference>
<protein>
    <submittedName>
        <fullName evidence="2">Uncharacterized protein</fullName>
    </submittedName>
</protein>
<evidence type="ECO:0000313" key="2">
    <source>
        <dbReference type="EMBL" id="MBE1492741.1"/>
    </source>
</evidence>
<name>A0A927MGM6_9ACTN</name>
<dbReference type="AlphaFoldDB" id="A0A927MGM6"/>
<dbReference type="EMBL" id="JADBEB010000001">
    <property type="protein sequence ID" value="MBE1492741.1"/>
    <property type="molecule type" value="Genomic_DNA"/>
</dbReference>
<keyword evidence="3" id="KW-1185">Reference proteome</keyword>
<reference evidence="2" key="1">
    <citation type="submission" date="2020-10" db="EMBL/GenBank/DDBJ databases">
        <title>Sequencing the genomes of 1000 actinobacteria strains.</title>
        <authorList>
            <person name="Klenk H.-P."/>
        </authorList>
    </citation>
    <scope>NUCLEOTIDE SEQUENCE</scope>
    <source>
        <strain evidence="2">DSM 46832</strain>
    </source>
</reference>